<comment type="caution">
    <text evidence="1">The sequence shown here is derived from an EMBL/GenBank/DDBJ whole genome shotgun (WGS) entry which is preliminary data.</text>
</comment>
<reference evidence="1" key="1">
    <citation type="submission" date="2019-11" db="EMBL/GenBank/DDBJ databases">
        <title>Genomic insights into an expanded diversity of filamentous marine cyanobacteria reveals the extraordinary biosynthetic potential of Moorea and Okeania.</title>
        <authorList>
            <person name="Ferreira Leao T."/>
            <person name="Wang M."/>
            <person name="Moss N."/>
            <person name="Da Silva R."/>
            <person name="Sanders J."/>
            <person name="Nurk S."/>
            <person name="Gurevich A."/>
            <person name="Humphrey G."/>
            <person name="Reher R."/>
            <person name="Zhu Q."/>
            <person name="Belda-Ferre P."/>
            <person name="Glukhov E."/>
            <person name="Rex R."/>
            <person name="Dorrestein P.C."/>
            <person name="Knight R."/>
            <person name="Pevzner P."/>
            <person name="Gerwick W.H."/>
            <person name="Gerwick L."/>
        </authorList>
    </citation>
    <scope>NUCLEOTIDE SEQUENCE</scope>
    <source>
        <strain evidence="1">SIO1C4</strain>
    </source>
</reference>
<dbReference type="EMBL" id="JAAHFQ010000199">
    <property type="protein sequence ID" value="NER28328.1"/>
    <property type="molecule type" value="Genomic_DNA"/>
</dbReference>
<sequence length="347" mass="39813">MIKLWEQRYSPELFLKYSLRDPMICTELLRASSPAGRALTASKLRHNIINLRCELAGIKAISLYSYIPNIVNLLEAKQLTKSSYQIYLKILEVYQKQAPPAALIEEKLSTLACGLMVNYKGALGKFKVEELAEVLEPLLLEFQQQHQDAKDRRTLGFLTTQLNFANSLLLNKLTSLEKMLIYPYFKFVEEQAALPWQRVCAAAARHEIGSPSLILVEEMLPVSNLIAQIVYSQLVKKLPNYHSCRGSLRDVEVAHSINRDLNMWLSYLWLCILEESLTPFKEELLILCLMVLTSVGVKWELISTWIKLLSAEVLSRATPNQRLIIEPYLTGIERLFFEKRMHLDADL</sequence>
<accession>A0A6B3NGB7</accession>
<evidence type="ECO:0000313" key="1">
    <source>
        <dbReference type="EMBL" id="NER28328.1"/>
    </source>
</evidence>
<protein>
    <submittedName>
        <fullName evidence="1">Uncharacterized protein</fullName>
    </submittedName>
</protein>
<name>A0A6B3NGB7_9CYAN</name>
<dbReference type="SUPFAM" id="SSF46458">
    <property type="entry name" value="Globin-like"/>
    <property type="match status" value="1"/>
</dbReference>
<dbReference type="InterPro" id="IPR009050">
    <property type="entry name" value="Globin-like_sf"/>
</dbReference>
<gene>
    <name evidence="1" type="ORF">F6J89_12000</name>
</gene>
<dbReference type="AlphaFoldDB" id="A0A6B3NGB7"/>
<proteinExistence type="predicted"/>
<organism evidence="1">
    <name type="scientific">Symploca sp. SIO1C4</name>
    <dbReference type="NCBI Taxonomy" id="2607765"/>
    <lineage>
        <taxon>Bacteria</taxon>
        <taxon>Bacillati</taxon>
        <taxon>Cyanobacteriota</taxon>
        <taxon>Cyanophyceae</taxon>
        <taxon>Coleofasciculales</taxon>
        <taxon>Coleofasciculaceae</taxon>
        <taxon>Symploca</taxon>
    </lineage>
</organism>